<gene>
    <name evidence="1" type="ORF">AB996_1604</name>
</gene>
<evidence type="ECO:0000313" key="2">
    <source>
        <dbReference type="Proteomes" id="UP000076519"/>
    </source>
</evidence>
<dbReference type="AlphaFoldDB" id="A0A166JC43"/>
<comment type="caution">
    <text evidence="1">The sequence shown here is derived from an EMBL/GenBank/DDBJ whole genome shotgun (WGS) entry which is preliminary data.</text>
</comment>
<protein>
    <submittedName>
        <fullName evidence="1">Uncharacterized protein</fullName>
    </submittedName>
</protein>
<dbReference type="EMBL" id="LIYF01000025">
    <property type="protein sequence ID" value="KZK05969.1"/>
    <property type="molecule type" value="Genomic_DNA"/>
</dbReference>
<dbReference type="Proteomes" id="UP000076519">
    <property type="component" value="Unassembled WGS sequence"/>
</dbReference>
<evidence type="ECO:0000313" key="1">
    <source>
        <dbReference type="EMBL" id="KZK05969.1"/>
    </source>
</evidence>
<proteinExistence type="predicted"/>
<sequence length="68" mass="8053">MRLTVYIRRKLENVGEERSSLETVVYFPRIWEIELNFFYQFLGSVYGRLSQVLTRSLATYTSSPESPK</sequence>
<accession>A0A166JC43</accession>
<reference evidence="1 2" key="1">
    <citation type="submission" date="2015-08" db="EMBL/GenBank/DDBJ databases">
        <title>Draft Genome Sequences of 11 Lactococcus lactis subspecies cremoris strains.</title>
        <authorList>
            <person name="Wels M."/>
            <person name="Backus L."/>
            <person name="Boekhorst J."/>
            <person name="Dijkstra A."/>
            <person name="Beerthuizen M."/>
            <person name="Siezen R."/>
            <person name="Bachmann H."/>
            <person name="Van Hijum S."/>
        </authorList>
    </citation>
    <scope>NUCLEOTIDE SEQUENCE [LARGE SCALE GENOMIC DNA]</scope>
    <source>
        <strain evidence="1 2">KW10</strain>
    </source>
</reference>
<name>A0A166JC43_LACLC</name>
<dbReference type="PATRIC" id="fig|1359.32.peg.1307"/>
<organism evidence="1 2">
    <name type="scientific">Lactococcus lactis subsp. cremoris</name>
    <name type="common">Streptococcus cremoris</name>
    <dbReference type="NCBI Taxonomy" id="1359"/>
    <lineage>
        <taxon>Bacteria</taxon>
        <taxon>Bacillati</taxon>
        <taxon>Bacillota</taxon>
        <taxon>Bacilli</taxon>
        <taxon>Lactobacillales</taxon>
        <taxon>Streptococcaceae</taxon>
        <taxon>Lactococcus</taxon>
    </lineage>
</organism>